<proteinExistence type="predicted"/>
<sequence length="77" mass="8406">MKEGAPDHREVGHELARCSGVNLTRARKGVVRLWEARGLALIAMLRGDIDEVARIMAHARGRTGNTKPPAIDAAKEH</sequence>
<dbReference type="AlphaFoldDB" id="A0A8X8FSL4"/>
<organism evidence="1 2">
    <name type="scientific">Stenotrophomonas lacuserhaii</name>
    <dbReference type="NCBI Taxonomy" id="2760084"/>
    <lineage>
        <taxon>Bacteria</taxon>
        <taxon>Pseudomonadati</taxon>
        <taxon>Pseudomonadota</taxon>
        <taxon>Gammaproteobacteria</taxon>
        <taxon>Lysobacterales</taxon>
        <taxon>Lysobacteraceae</taxon>
        <taxon>Stenotrophomonas</taxon>
    </lineage>
</organism>
<dbReference type="Proteomes" id="UP000636938">
    <property type="component" value="Unassembled WGS sequence"/>
</dbReference>
<accession>A0A8X8FSL4</accession>
<reference evidence="1 2" key="1">
    <citation type="submission" date="2020-08" db="EMBL/GenBank/DDBJ databases">
        <title>A Genomic Blueprint of the Chicken Gut Microbiome.</title>
        <authorList>
            <person name="Gilroy R."/>
            <person name="Ravi A."/>
            <person name="Getino M."/>
            <person name="Pursley I."/>
            <person name="Horton D.L."/>
            <person name="Alikhan N.-F."/>
            <person name="Baker D."/>
            <person name="Gharbi K."/>
            <person name="Hall N."/>
            <person name="Watson M."/>
            <person name="Adriaenssens E.M."/>
            <person name="Foster-Nyarko E."/>
            <person name="Jarju S."/>
            <person name="Secka A."/>
            <person name="Antonio M."/>
            <person name="Oren A."/>
            <person name="Chaudhuri R."/>
            <person name="La Ragione R.M."/>
            <person name="Hildebrand F."/>
            <person name="Pallen M.J."/>
        </authorList>
    </citation>
    <scope>NUCLEOTIDE SEQUENCE [LARGE SCALE GENOMIC DNA]</scope>
    <source>
        <strain evidence="1 2">Sa5BUN4</strain>
    </source>
</reference>
<gene>
    <name evidence="1" type="ORF">H9654_00480</name>
</gene>
<name>A0A8X8FSL4_9GAMM</name>
<evidence type="ECO:0000313" key="1">
    <source>
        <dbReference type="EMBL" id="MBD7952668.1"/>
    </source>
</evidence>
<dbReference type="EMBL" id="JACSQS010000001">
    <property type="protein sequence ID" value="MBD7952668.1"/>
    <property type="molecule type" value="Genomic_DNA"/>
</dbReference>
<keyword evidence="2" id="KW-1185">Reference proteome</keyword>
<comment type="caution">
    <text evidence="1">The sequence shown here is derived from an EMBL/GenBank/DDBJ whole genome shotgun (WGS) entry which is preliminary data.</text>
</comment>
<protein>
    <submittedName>
        <fullName evidence="1">Uncharacterized protein</fullName>
    </submittedName>
</protein>
<evidence type="ECO:0000313" key="2">
    <source>
        <dbReference type="Proteomes" id="UP000636938"/>
    </source>
</evidence>